<name>A0A1H9N4J4_9ACTN</name>
<evidence type="ECO:0000313" key="3">
    <source>
        <dbReference type="Proteomes" id="UP000199128"/>
    </source>
</evidence>
<dbReference type="EMBL" id="FNWT01000001">
    <property type="protein sequence ID" value="SEH37483.1"/>
    <property type="molecule type" value="Genomic_DNA"/>
</dbReference>
<protein>
    <submittedName>
        <fullName evidence="2">Uncharacterized protein</fullName>
    </submittedName>
</protein>
<sequence>MSDSAGIAKPVETRREQRLQWIDDDEAQVVPIEKAQTWLEELGERNEHGHELDDLNLMFHSSSFSRTKREEEEGWL</sequence>
<keyword evidence="4" id="KW-1185">Reference proteome</keyword>
<organism evidence="2 3">
    <name type="scientific">Parafannyhessea umbonata</name>
    <dbReference type="NCBI Taxonomy" id="604330"/>
    <lineage>
        <taxon>Bacteria</taxon>
        <taxon>Bacillati</taxon>
        <taxon>Actinomycetota</taxon>
        <taxon>Coriobacteriia</taxon>
        <taxon>Coriobacteriales</taxon>
        <taxon>Atopobiaceae</taxon>
        <taxon>Parafannyhessea</taxon>
    </lineage>
</organism>
<gene>
    <name evidence="2" type="ORF">SAMN05216446_0167</name>
    <name evidence="1" type="ORF">SAMN05216447_101160</name>
</gene>
<reference evidence="2" key="2">
    <citation type="submission" date="2016-10" db="EMBL/GenBank/DDBJ databases">
        <authorList>
            <person name="de Groot N.N."/>
        </authorList>
    </citation>
    <scope>NUCLEOTIDE SEQUENCE [LARGE SCALE GENOMIC DNA]</scope>
    <source>
        <strain evidence="2">KHGC19</strain>
    </source>
</reference>
<evidence type="ECO:0000313" key="4">
    <source>
        <dbReference type="Proteomes" id="UP000199135"/>
    </source>
</evidence>
<proteinExistence type="predicted"/>
<dbReference type="EMBL" id="FOGP01000001">
    <property type="protein sequence ID" value="SER30565.1"/>
    <property type="molecule type" value="Genomic_DNA"/>
</dbReference>
<dbReference type="RefSeq" id="WP_078686392.1">
    <property type="nucleotide sequence ID" value="NZ_FNWT01000001.1"/>
</dbReference>
<reference evidence="3 4" key="1">
    <citation type="submission" date="2016-10" db="EMBL/GenBank/DDBJ databases">
        <authorList>
            <person name="Varghese N."/>
            <person name="Submissions S."/>
        </authorList>
    </citation>
    <scope>NUCLEOTIDE SEQUENCE [LARGE SCALE GENOMIC DNA]</scope>
    <source>
        <strain evidence="3">KHGC19</strain>
        <strain evidence="1 4">WCP15</strain>
    </source>
</reference>
<dbReference type="Proteomes" id="UP000199135">
    <property type="component" value="Unassembled WGS sequence"/>
</dbReference>
<dbReference type="Proteomes" id="UP000199128">
    <property type="component" value="Unassembled WGS sequence"/>
</dbReference>
<evidence type="ECO:0000313" key="1">
    <source>
        <dbReference type="EMBL" id="SEH37483.1"/>
    </source>
</evidence>
<dbReference type="AlphaFoldDB" id="A0A1H9N4J4"/>
<evidence type="ECO:0000313" key="2">
    <source>
        <dbReference type="EMBL" id="SER30565.1"/>
    </source>
</evidence>
<accession>A0A1H9N4J4</accession>